<protein>
    <submittedName>
        <fullName evidence="2">Uncharacterized protein</fullName>
    </submittedName>
</protein>
<evidence type="ECO:0000256" key="1">
    <source>
        <dbReference type="SAM" id="MobiDB-lite"/>
    </source>
</evidence>
<evidence type="ECO:0000313" key="2">
    <source>
        <dbReference type="EMBL" id="KRX37832.1"/>
    </source>
</evidence>
<dbReference type="OrthoDB" id="10424370at2759"/>
<organism evidence="2 3">
    <name type="scientific">Trichinella murrelli</name>
    <dbReference type="NCBI Taxonomy" id="144512"/>
    <lineage>
        <taxon>Eukaryota</taxon>
        <taxon>Metazoa</taxon>
        <taxon>Ecdysozoa</taxon>
        <taxon>Nematoda</taxon>
        <taxon>Enoplea</taxon>
        <taxon>Dorylaimia</taxon>
        <taxon>Trichinellida</taxon>
        <taxon>Trichinellidae</taxon>
        <taxon>Trichinella</taxon>
    </lineage>
</organism>
<keyword evidence="3" id="KW-1185">Reference proteome</keyword>
<reference evidence="2 3" key="1">
    <citation type="submission" date="2015-01" db="EMBL/GenBank/DDBJ databases">
        <title>Evolution of Trichinella species and genotypes.</title>
        <authorList>
            <person name="Korhonen P.K."/>
            <person name="Edoardo P."/>
            <person name="Giuseppe L.R."/>
            <person name="Gasser R.B."/>
        </authorList>
    </citation>
    <scope>NUCLEOTIDE SEQUENCE [LARGE SCALE GENOMIC DNA]</scope>
    <source>
        <strain evidence="2">ISS417</strain>
    </source>
</reference>
<dbReference type="AlphaFoldDB" id="A0A0V0TFN6"/>
<evidence type="ECO:0000313" key="3">
    <source>
        <dbReference type="Proteomes" id="UP000055048"/>
    </source>
</evidence>
<proteinExistence type="predicted"/>
<comment type="caution">
    <text evidence="2">The sequence shown here is derived from an EMBL/GenBank/DDBJ whole genome shotgun (WGS) entry which is preliminary data.</text>
</comment>
<gene>
    <name evidence="2" type="ORF">T05_6433</name>
</gene>
<feature type="compositionally biased region" description="Basic and acidic residues" evidence="1">
    <location>
        <begin position="170"/>
        <end position="188"/>
    </location>
</feature>
<name>A0A0V0TFN6_9BILA</name>
<sequence>MSTVQNSFSRSFSIIFYISGANPALKLSRQIYLDLVSSPMNISRPEFTLAFTNIHSCSRMGSVPADEIIQYPLELHLYLVICTCNFIRSIRHVFQNLLHINILFGIHPAAAADTVAIRKMESNVSTAYGIPPSSHEIIFRFILRFDEDIQDNNEKLQLRSRITCLSERATDNRGDKSHCGRPRTEHHAPTLHGRLPLL</sequence>
<feature type="region of interest" description="Disordered" evidence="1">
    <location>
        <begin position="170"/>
        <end position="198"/>
    </location>
</feature>
<accession>A0A0V0TFN6</accession>
<dbReference type="Proteomes" id="UP000055048">
    <property type="component" value="Unassembled WGS sequence"/>
</dbReference>
<dbReference type="EMBL" id="JYDJ01000292">
    <property type="protein sequence ID" value="KRX37832.1"/>
    <property type="molecule type" value="Genomic_DNA"/>
</dbReference>